<dbReference type="PRINTS" id="PR00722">
    <property type="entry name" value="CHYMOTRYPSIN"/>
</dbReference>
<dbReference type="PROSITE" id="PS00134">
    <property type="entry name" value="TRYPSIN_HIS"/>
    <property type="match status" value="1"/>
</dbReference>
<feature type="compositionally biased region" description="Polar residues" evidence="6">
    <location>
        <begin position="112"/>
        <end position="129"/>
    </location>
</feature>
<dbReference type="PROSITE" id="PS00135">
    <property type="entry name" value="TRYPSIN_SER"/>
    <property type="match status" value="1"/>
</dbReference>
<dbReference type="Pfam" id="PF00089">
    <property type="entry name" value="Trypsin"/>
    <property type="match status" value="1"/>
</dbReference>
<evidence type="ECO:0000259" key="7">
    <source>
        <dbReference type="PROSITE" id="PS50240"/>
    </source>
</evidence>
<dbReference type="InterPro" id="IPR033116">
    <property type="entry name" value="TRYPSIN_SER"/>
</dbReference>
<feature type="domain" description="Peptidase S1" evidence="7">
    <location>
        <begin position="152"/>
        <end position="373"/>
    </location>
</feature>
<proteinExistence type="predicted"/>
<sequence>MSAFSLYTTPPPTPTQSSVILSHTCLHAGMLWMLLGLHTPVVLDDGGRKPLGLAPGTPRSGCHRYLKVQHLPGCAGPSALPGVPEAARGVTCVSGHRGPCPTAQAPPISLTPPHSSPDSARNLGSTHTADTLALPSPDSILGSAAWPGGGRIVSGEDCSPHSQPWQAALFVESEFFCGAVLVHPQWVLSAAHCFQNAYTVGLGLHSLEAEQEPGSRMVEASLSIRHPEYNNPFIANDLMLIRLAEPVSLSATIQTISLASRCATPGESCLVSGWGQLMGGKQPQVLQCANISVVSEQACRAVYGPVYHTSMLCAGGGEDRRDSCHGDSGGPLVCSGSLQGLVSFGQSECGLPSVPAVYTNLCKFTDWVQKTIQAT</sequence>
<evidence type="ECO:0000256" key="6">
    <source>
        <dbReference type="SAM" id="MobiDB-lite"/>
    </source>
</evidence>
<dbReference type="Proteomes" id="UP001652624">
    <property type="component" value="Chromosome 2"/>
</dbReference>
<dbReference type="InterPro" id="IPR043504">
    <property type="entry name" value="Peptidase_S1_PA_chymotrypsin"/>
</dbReference>
<keyword evidence="2 5" id="KW-0378">Hydrolase</keyword>
<dbReference type="InterPro" id="IPR018114">
    <property type="entry name" value="TRYPSIN_HIS"/>
</dbReference>
<protein>
    <submittedName>
        <fullName evidence="9">Kallikrein-4</fullName>
    </submittedName>
</protein>
<dbReference type="Gene3D" id="2.40.10.10">
    <property type="entry name" value="Trypsin-like serine proteases"/>
    <property type="match status" value="2"/>
</dbReference>
<evidence type="ECO:0000256" key="4">
    <source>
        <dbReference type="ARBA" id="ARBA00023157"/>
    </source>
</evidence>
<keyword evidence="8" id="KW-1185">Reference proteome</keyword>
<gene>
    <name evidence="9" type="primary">LOC103120808</name>
</gene>
<dbReference type="PANTHER" id="PTHR24271:SF65">
    <property type="entry name" value="KALLIKREIN-4"/>
    <property type="match status" value="1"/>
</dbReference>
<evidence type="ECO:0000313" key="8">
    <source>
        <dbReference type="Proteomes" id="UP001652624"/>
    </source>
</evidence>
<reference evidence="8" key="1">
    <citation type="submission" date="2025-05" db="UniProtKB">
        <authorList>
            <consortium name="RefSeq"/>
        </authorList>
    </citation>
    <scope>NUCLEOTIDE SEQUENCE [LARGE SCALE GENOMIC DNA]</scope>
</reference>
<reference evidence="9" key="2">
    <citation type="submission" date="2025-08" db="UniProtKB">
        <authorList>
            <consortium name="RefSeq"/>
        </authorList>
    </citation>
    <scope>IDENTIFICATION</scope>
</reference>
<feature type="region of interest" description="Disordered" evidence="6">
    <location>
        <begin position="103"/>
        <end position="136"/>
    </location>
</feature>
<evidence type="ECO:0000256" key="5">
    <source>
        <dbReference type="RuleBase" id="RU363034"/>
    </source>
</evidence>
<dbReference type="PROSITE" id="PS50240">
    <property type="entry name" value="TRYPSIN_DOM"/>
    <property type="match status" value="1"/>
</dbReference>
<dbReference type="InterPro" id="IPR009003">
    <property type="entry name" value="Peptidase_S1_PA"/>
</dbReference>
<dbReference type="SMART" id="SM00020">
    <property type="entry name" value="Tryp_SPc"/>
    <property type="match status" value="1"/>
</dbReference>
<dbReference type="InterPro" id="IPR001254">
    <property type="entry name" value="Trypsin_dom"/>
</dbReference>
<organism evidence="8 9">
    <name type="scientific">Erinaceus europaeus</name>
    <name type="common">Western European hedgehog</name>
    <dbReference type="NCBI Taxonomy" id="9365"/>
    <lineage>
        <taxon>Eukaryota</taxon>
        <taxon>Metazoa</taxon>
        <taxon>Chordata</taxon>
        <taxon>Craniata</taxon>
        <taxon>Vertebrata</taxon>
        <taxon>Euteleostomi</taxon>
        <taxon>Mammalia</taxon>
        <taxon>Eutheria</taxon>
        <taxon>Laurasiatheria</taxon>
        <taxon>Eulipotyphla</taxon>
        <taxon>Erinaceidae</taxon>
        <taxon>Erinaceinae</taxon>
        <taxon>Erinaceus</taxon>
    </lineage>
</organism>
<dbReference type="GeneID" id="103120808"/>
<evidence type="ECO:0000256" key="1">
    <source>
        <dbReference type="ARBA" id="ARBA00022670"/>
    </source>
</evidence>
<keyword evidence="1 5" id="KW-0645">Protease</keyword>
<dbReference type="SUPFAM" id="SSF50494">
    <property type="entry name" value="Trypsin-like serine proteases"/>
    <property type="match status" value="1"/>
</dbReference>
<name>A0ABM3X104_ERIEU</name>
<evidence type="ECO:0000313" key="9">
    <source>
        <dbReference type="RefSeq" id="XP_060042505.1"/>
    </source>
</evidence>
<evidence type="ECO:0000256" key="3">
    <source>
        <dbReference type="ARBA" id="ARBA00022825"/>
    </source>
</evidence>
<keyword evidence="3 5" id="KW-0720">Serine protease</keyword>
<dbReference type="PANTHER" id="PTHR24271">
    <property type="entry name" value="KALLIKREIN-RELATED"/>
    <property type="match status" value="1"/>
</dbReference>
<dbReference type="CDD" id="cd00190">
    <property type="entry name" value="Tryp_SPc"/>
    <property type="match status" value="1"/>
</dbReference>
<dbReference type="InterPro" id="IPR001314">
    <property type="entry name" value="Peptidase_S1A"/>
</dbReference>
<dbReference type="RefSeq" id="XP_060042505.1">
    <property type="nucleotide sequence ID" value="XM_060186522.1"/>
</dbReference>
<evidence type="ECO:0000256" key="2">
    <source>
        <dbReference type="ARBA" id="ARBA00022801"/>
    </source>
</evidence>
<accession>A0ABM3X104</accession>
<keyword evidence="4" id="KW-1015">Disulfide bond</keyword>